<dbReference type="EMBL" id="PRDM01000003">
    <property type="protein sequence ID" value="MBE8726176.1"/>
    <property type="molecule type" value="Genomic_DNA"/>
</dbReference>
<evidence type="ECO:0000313" key="2">
    <source>
        <dbReference type="EMBL" id="MBE8726176.1"/>
    </source>
</evidence>
<proteinExistence type="predicted"/>
<dbReference type="InterPro" id="IPR025877">
    <property type="entry name" value="MobA-like_NTP_Trfase"/>
</dbReference>
<dbReference type="SUPFAM" id="SSF53448">
    <property type="entry name" value="Nucleotide-diphospho-sugar transferases"/>
    <property type="match status" value="1"/>
</dbReference>
<keyword evidence="3" id="KW-1185">Reference proteome</keyword>
<name>A0ABR9TLC8_9FLAO</name>
<protein>
    <submittedName>
        <fullName evidence="2">Nucleotidyltransferase family protein</fullName>
    </submittedName>
</protein>
<dbReference type="PANTHER" id="PTHR43777">
    <property type="entry name" value="MOLYBDENUM COFACTOR CYTIDYLYLTRANSFERASE"/>
    <property type="match status" value="1"/>
</dbReference>
<accession>A0ABR9TLC8</accession>
<dbReference type="Proteomes" id="UP000640614">
    <property type="component" value="Unassembled WGS sequence"/>
</dbReference>
<dbReference type="PANTHER" id="PTHR43777:SF1">
    <property type="entry name" value="MOLYBDENUM COFACTOR CYTIDYLYLTRANSFERASE"/>
    <property type="match status" value="1"/>
</dbReference>
<dbReference type="Pfam" id="PF12804">
    <property type="entry name" value="NTP_transf_3"/>
    <property type="match status" value="1"/>
</dbReference>
<dbReference type="CDD" id="cd04182">
    <property type="entry name" value="GT_2_like_f"/>
    <property type="match status" value="1"/>
</dbReference>
<sequence>MFNSEKNTVGIVILAAGNSSRLGQPKQLLKFREKSLLENSILEASKTANSIVVAVLGSHHELIENEIPDAEITKILNSEWESGMASSIVKGLSKLLELDPDCEQCIFAVCDQPFITTSIFERLIAEFQKTNSGIIASAYSDILGTPVLFHRKYFTELLGLKGKEGAKKLLKKYSDDLVSVPFEKGSIDIDTEEDYNKLIS</sequence>
<dbReference type="RefSeq" id="WP_194139368.1">
    <property type="nucleotide sequence ID" value="NZ_PRDM01000003.1"/>
</dbReference>
<reference evidence="2 3" key="1">
    <citation type="submission" date="2018-07" db="EMBL/GenBank/DDBJ databases">
        <title>Genome assembly of strain KB82.</title>
        <authorList>
            <person name="Kukolya J."/>
            <person name="Horvath B."/>
            <person name="Nagy I."/>
            <person name="Toth A."/>
        </authorList>
    </citation>
    <scope>NUCLEOTIDE SEQUENCE [LARGE SCALE GENOMIC DNA]</scope>
    <source>
        <strain evidence="2 3">Kb82</strain>
    </source>
</reference>
<evidence type="ECO:0000259" key="1">
    <source>
        <dbReference type="Pfam" id="PF12804"/>
    </source>
</evidence>
<dbReference type="Gene3D" id="3.90.550.10">
    <property type="entry name" value="Spore Coat Polysaccharide Biosynthesis Protein SpsA, Chain A"/>
    <property type="match status" value="1"/>
</dbReference>
<comment type="caution">
    <text evidence="2">The sequence shown here is derived from an EMBL/GenBank/DDBJ whole genome shotgun (WGS) entry which is preliminary data.</text>
</comment>
<feature type="domain" description="MobA-like NTP transferase" evidence="1">
    <location>
        <begin position="12"/>
        <end position="173"/>
    </location>
</feature>
<organism evidence="2 3">
    <name type="scientific">Flavobacterium hungaricum</name>
    <dbReference type="NCBI Taxonomy" id="2082725"/>
    <lineage>
        <taxon>Bacteria</taxon>
        <taxon>Pseudomonadati</taxon>
        <taxon>Bacteroidota</taxon>
        <taxon>Flavobacteriia</taxon>
        <taxon>Flavobacteriales</taxon>
        <taxon>Flavobacteriaceae</taxon>
        <taxon>Flavobacterium</taxon>
    </lineage>
</organism>
<evidence type="ECO:0000313" key="3">
    <source>
        <dbReference type="Proteomes" id="UP000640614"/>
    </source>
</evidence>
<dbReference type="InterPro" id="IPR029044">
    <property type="entry name" value="Nucleotide-diphossugar_trans"/>
</dbReference>
<gene>
    <name evidence="2" type="ORF">C4F50_14655</name>
</gene>